<reference evidence="1" key="1">
    <citation type="journal article" date="2014" name="Front. Microbiol.">
        <title>High frequency of phylogenetically diverse reductive dehalogenase-homologous genes in deep subseafloor sedimentary metagenomes.</title>
        <authorList>
            <person name="Kawai M."/>
            <person name="Futagami T."/>
            <person name="Toyoda A."/>
            <person name="Takaki Y."/>
            <person name="Nishi S."/>
            <person name="Hori S."/>
            <person name="Arai W."/>
            <person name="Tsubouchi T."/>
            <person name="Morono Y."/>
            <person name="Uchiyama I."/>
            <person name="Ito T."/>
            <person name="Fujiyama A."/>
            <person name="Inagaki F."/>
            <person name="Takami H."/>
        </authorList>
    </citation>
    <scope>NUCLEOTIDE SEQUENCE</scope>
    <source>
        <strain evidence="1">Expedition CK06-06</strain>
    </source>
</reference>
<feature type="non-terminal residue" evidence="1">
    <location>
        <position position="168"/>
    </location>
</feature>
<comment type="caution">
    <text evidence="1">The sequence shown here is derived from an EMBL/GenBank/DDBJ whole genome shotgun (WGS) entry which is preliminary data.</text>
</comment>
<name>X1JAN6_9ZZZZ</name>
<sequence length="168" mass="18801">MENQMLMFLAMCSAIGPKELIELCGPVHPSHWRYALVKYGGGIIQMSGSIAGNTHARNRYGNYVRARTKPVNPNSARQIKIRAVIAELTERWLNTLTDNQRTAWATYAAAIAMKNKLGETIHLSGFNHYIRSNAGYLDAVAQYFDDGPEELTLPDQTPLLKSQLTQIH</sequence>
<evidence type="ECO:0000313" key="1">
    <source>
        <dbReference type="EMBL" id="GAH66828.1"/>
    </source>
</evidence>
<proteinExistence type="predicted"/>
<accession>X1JAN6</accession>
<dbReference type="AlphaFoldDB" id="X1JAN6"/>
<organism evidence="1">
    <name type="scientific">marine sediment metagenome</name>
    <dbReference type="NCBI Taxonomy" id="412755"/>
    <lineage>
        <taxon>unclassified sequences</taxon>
        <taxon>metagenomes</taxon>
        <taxon>ecological metagenomes</taxon>
    </lineage>
</organism>
<gene>
    <name evidence="1" type="ORF">S03H2_48742</name>
</gene>
<protein>
    <submittedName>
        <fullName evidence="1">Uncharacterized protein</fullName>
    </submittedName>
</protein>
<dbReference type="EMBL" id="BARU01030751">
    <property type="protein sequence ID" value="GAH66828.1"/>
    <property type="molecule type" value="Genomic_DNA"/>
</dbReference>